<gene>
    <name evidence="2" type="ORF">PEVE_00041597</name>
</gene>
<feature type="transmembrane region" description="Helical" evidence="1">
    <location>
        <begin position="1240"/>
        <end position="1262"/>
    </location>
</feature>
<evidence type="ECO:0000313" key="3">
    <source>
        <dbReference type="Proteomes" id="UP001159427"/>
    </source>
</evidence>
<evidence type="ECO:0000256" key="1">
    <source>
        <dbReference type="SAM" id="Phobius"/>
    </source>
</evidence>
<organism evidence="2 3">
    <name type="scientific">Porites evermanni</name>
    <dbReference type="NCBI Taxonomy" id="104178"/>
    <lineage>
        <taxon>Eukaryota</taxon>
        <taxon>Metazoa</taxon>
        <taxon>Cnidaria</taxon>
        <taxon>Anthozoa</taxon>
        <taxon>Hexacorallia</taxon>
        <taxon>Scleractinia</taxon>
        <taxon>Fungiina</taxon>
        <taxon>Poritidae</taxon>
        <taxon>Porites</taxon>
    </lineage>
</organism>
<accession>A0ABN8PAZ9</accession>
<feature type="transmembrane region" description="Helical" evidence="1">
    <location>
        <begin position="271"/>
        <end position="293"/>
    </location>
</feature>
<proteinExistence type="predicted"/>
<dbReference type="Proteomes" id="UP001159427">
    <property type="component" value="Unassembled WGS sequence"/>
</dbReference>
<name>A0ABN8PAZ9_9CNID</name>
<feature type="transmembrane region" description="Helical" evidence="1">
    <location>
        <begin position="1209"/>
        <end position="1228"/>
    </location>
</feature>
<keyword evidence="1" id="KW-0472">Membrane</keyword>
<feature type="transmembrane region" description="Helical" evidence="1">
    <location>
        <begin position="242"/>
        <end position="264"/>
    </location>
</feature>
<comment type="caution">
    <text evidence="2">The sequence shown here is derived from an EMBL/GenBank/DDBJ whole genome shotgun (WGS) entry which is preliminary data.</text>
</comment>
<keyword evidence="1" id="KW-1133">Transmembrane helix</keyword>
<keyword evidence="1" id="KW-0812">Transmembrane</keyword>
<sequence>MAALRFLVVGFALSLFYLLDVDGRRISGFRTSAFKRIGNNFLKRAEPIRMLATGSSLTSVYVGVTGIWWRSGIIASISQMEQGEQEAAMETLHIAMATLTVFDATQATVSPIASELIHQLVKHKGFHQTVAGFKEYNKVVTQAVVGGSADDVDDIIDSSKILRKKIANVFDNEVTAFLKNTQGYDDLAKSLHNAKKWAKGLTWFDTISGPFFDAANVAFCGWQLHNAIHDKDSPPEVRSLNIASASLGVASGAVGVTAFVVGALATAGTTLAAVAGPVGAIIGCVLSLAAIIIDLINSANPYGTIKNHLETIQKLKEGSVQYLQNQVNITQQVTPIFNANTGFDTIYEVNQGNLIVRMRGDRIWGFENISDPEFRASKRPGKENGYLTMGMKRLFDKSNYGSNFFFHPEGIVPLGYDFYGNVTNPNGKGVTVIANTAMVAEQFSIRGVTIDTKVENDEEQNNPDNVVFGDYTSLTWAGYNRFYTGAGDDLVQVTGIPCSEKWSCFSGRLGTGIDTLSFQGMNPKTVKYSILEGTDDSESPEKILVGVKFDMRESSDNELTLRMKDSEYSPVKETMVGYIRGVNVFHGTPFDDVIVIGDDKNCVVKNDGGNNKYIIYLSNERNFTHTIIDDSATLGKIYIVNKTKGGYGDLKFRDVVYDKETQTLVTVIRDSEDKHKFTGRIILKRTKPGNINEMEVYLVEQRKHGWGCEQVPSLHSEELDCIVSFTLKDPDGINGKLGRGYRPVPGVPFLYNLDTIALKAEPIPGLCGDFIIRFLHREEDLGPRDGLNTTVYSMELPENSFITIADQYIDLLKHDKPHYVLLYKKAAKTLVYKLYKGKKWRYSLGIEVPQAKRIVFGTTGNYQLLLDLKHDDRPVVNIGSEYVALAFRPPDEYKFTKNYVNESSNPKQLVLGVPSKTPTETKWKIKFGEAKTYTGDYAENTLIVGDVLWAHLSREDSDMRMIFKPSKRGENRWKVTVEKGKQRIHRATVEGANILAYQEGLVYELSMKINDTFFNIIKTFILPHFYYCSMVWHFSNKQDSDKLDLLNKRILRFIFKDCNFEYNNLLKKAGTANLKDKRFQNMILTIFKYLHSTAANEANERLWAAILNVICKKNKFRRTLASLVKEKFNDDQFVSYISVVSASFKCGMKIHYTRNSPNSCNSNNSWHFSLLSATLVSKLVIIRYKLGRCSWFVTTLVLKRWPSVSRDDIIWSVLTKGMFSKTLVIFGGKRLYTVVQNEKIFNLLLYFLLLTRCRVINILAFLSPSYRRYLFSFRIFLYNVNSTRMYCHTNKLSIVLEMVTLRFLVFCCALSLFYLLDVDGRSRYRASALKKIGNNFLKRADSTRMLATGSSLTSVYVGGTGIW</sequence>
<feature type="transmembrane region" description="Helical" evidence="1">
    <location>
        <begin position="1294"/>
        <end position="1316"/>
    </location>
</feature>
<protein>
    <submittedName>
        <fullName evidence="2">Uncharacterized protein</fullName>
    </submittedName>
</protein>
<reference evidence="2 3" key="1">
    <citation type="submission" date="2022-05" db="EMBL/GenBank/DDBJ databases">
        <authorList>
            <consortium name="Genoscope - CEA"/>
            <person name="William W."/>
        </authorList>
    </citation>
    <scope>NUCLEOTIDE SEQUENCE [LARGE SCALE GENOMIC DNA]</scope>
</reference>
<evidence type="ECO:0000313" key="2">
    <source>
        <dbReference type="EMBL" id="CAH3140159.1"/>
    </source>
</evidence>
<keyword evidence="3" id="KW-1185">Reference proteome</keyword>
<dbReference type="EMBL" id="CALNXI010000796">
    <property type="protein sequence ID" value="CAH3140159.1"/>
    <property type="molecule type" value="Genomic_DNA"/>
</dbReference>